<comment type="caution">
    <text evidence="7">The sequence shown here is derived from an EMBL/GenBank/DDBJ whole genome shotgun (WGS) entry which is preliminary data.</text>
</comment>
<dbReference type="Gene3D" id="4.10.280.10">
    <property type="entry name" value="Helix-loop-helix DNA-binding domain"/>
    <property type="match status" value="1"/>
</dbReference>
<dbReference type="PROSITE" id="PS50888">
    <property type="entry name" value="BHLH"/>
    <property type="match status" value="1"/>
</dbReference>
<dbReference type="SUPFAM" id="SSF47459">
    <property type="entry name" value="HLH, helix-loop-helix DNA-binding domain"/>
    <property type="match status" value="1"/>
</dbReference>
<evidence type="ECO:0000256" key="5">
    <source>
        <dbReference type="ARBA" id="ARBA00023242"/>
    </source>
</evidence>
<dbReference type="Pfam" id="PF00010">
    <property type="entry name" value="HLH"/>
    <property type="match status" value="1"/>
</dbReference>
<dbReference type="PANTHER" id="PTHR46665">
    <property type="entry name" value="TRANSCRIPTION FACTOR BHLH041-RELATED-RELATED"/>
    <property type="match status" value="1"/>
</dbReference>
<gene>
    <name evidence="7" type="ORF">G2W53_006380</name>
</gene>
<evidence type="ECO:0000256" key="2">
    <source>
        <dbReference type="ARBA" id="ARBA00023015"/>
    </source>
</evidence>
<dbReference type="GO" id="GO:0005634">
    <property type="term" value="C:nucleus"/>
    <property type="evidence" value="ECO:0007669"/>
    <property type="project" value="UniProtKB-SubCell"/>
</dbReference>
<protein>
    <submittedName>
        <fullName evidence="7">Putative transcription factor bHLH041</fullName>
    </submittedName>
</protein>
<reference evidence="7" key="1">
    <citation type="submission" date="2020-09" db="EMBL/GenBank/DDBJ databases">
        <title>Genome-Enabled Discovery of Anthraquinone Biosynthesis in Senna tora.</title>
        <authorList>
            <person name="Kang S.-H."/>
            <person name="Pandey R.P."/>
            <person name="Lee C.-M."/>
            <person name="Sim J.-S."/>
            <person name="Jeong J.-T."/>
            <person name="Choi B.-S."/>
            <person name="Jung M."/>
            <person name="Ginzburg D."/>
            <person name="Zhao K."/>
            <person name="Won S.Y."/>
            <person name="Oh T.-J."/>
            <person name="Yu Y."/>
            <person name="Kim N.-H."/>
            <person name="Lee O.R."/>
            <person name="Lee T.-H."/>
            <person name="Bashyal P."/>
            <person name="Kim T.-S."/>
            <person name="Lee W.-H."/>
            <person name="Kawkins C."/>
            <person name="Kim C.-K."/>
            <person name="Kim J.S."/>
            <person name="Ahn B.O."/>
            <person name="Rhee S.Y."/>
            <person name="Sohng J.K."/>
        </authorList>
    </citation>
    <scope>NUCLEOTIDE SEQUENCE</scope>
    <source>
        <tissue evidence="7">Leaf</tissue>
    </source>
</reference>
<organism evidence="7 8">
    <name type="scientific">Senna tora</name>
    <dbReference type="NCBI Taxonomy" id="362788"/>
    <lineage>
        <taxon>Eukaryota</taxon>
        <taxon>Viridiplantae</taxon>
        <taxon>Streptophyta</taxon>
        <taxon>Embryophyta</taxon>
        <taxon>Tracheophyta</taxon>
        <taxon>Spermatophyta</taxon>
        <taxon>Magnoliopsida</taxon>
        <taxon>eudicotyledons</taxon>
        <taxon>Gunneridae</taxon>
        <taxon>Pentapetalae</taxon>
        <taxon>rosids</taxon>
        <taxon>fabids</taxon>
        <taxon>Fabales</taxon>
        <taxon>Fabaceae</taxon>
        <taxon>Caesalpinioideae</taxon>
        <taxon>Cassia clade</taxon>
        <taxon>Senna</taxon>
    </lineage>
</organism>
<keyword evidence="3" id="KW-0238">DNA-binding</keyword>
<dbReference type="InterPro" id="IPR044658">
    <property type="entry name" value="bHLH92/bHLH041-like"/>
</dbReference>
<dbReference type="InterPro" id="IPR011598">
    <property type="entry name" value="bHLH_dom"/>
</dbReference>
<evidence type="ECO:0000256" key="3">
    <source>
        <dbReference type="ARBA" id="ARBA00023125"/>
    </source>
</evidence>
<dbReference type="InterPro" id="IPR055477">
    <property type="entry name" value="DUF7049"/>
</dbReference>
<dbReference type="InterPro" id="IPR045239">
    <property type="entry name" value="bHLH95_bHLH"/>
</dbReference>
<keyword evidence="4" id="KW-0804">Transcription</keyword>
<accession>A0A834X5G2</accession>
<evidence type="ECO:0000313" key="7">
    <source>
        <dbReference type="EMBL" id="KAF7837898.1"/>
    </source>
</evidence>
<dbReference type="InterPro" id="IPR036638">
    <property type="entry name" value="HLH_DNA-bd_sf"/>
</dbReference>
<name>A0A834X5G2_9FABA</name>
<dbReference type="AlphaFoldDB" id="A0A834X5G2"/>
<evidence type="ECO:0000259" key="6">
    <source>
        <dbReference type="PROSITE" id="PS50888"/>
    </source>
</evidence>
<keyword evidence="8" id="KW-1185">Reference proteome</keyword>
<evidence type="ECO:0000256" key="1">
    <source>
        <dbReference type="ARBA" id="ARBA00004123"/>
    </source>
</evidence>
<keyword evidence="2" id="KW-0805">Transcription regulation</keyword>
<dbReference type="Pfam" id="PF23132">
    <property type="entry name" value="DUF7049"/>
    <property type="match status" value="1"/>
</dbReference>
<dbReference type="GO" id="GO:0046983">
    <property type="term" value="F:protein dimerization activity"/>
    <property type="evidence" value="ECO:0007669"/>
    <property type="project" value="InterPro"/>
</dbReference>
<feature type="domain" description="BHLH" evidence="6">
    <location>
        <begin position="55"/>
        <end position="104"/>
    </location>
</feature>
<dbReference type="OrthoDB" id="5778525at2759"/>
<keyword evidence="5" id="KW-0539">Nucleus</keyword>
<dbReference type="EMBL" id="JAAIUW010000003">
    <property type="protein sequence ID" value="KAF7837898.1"/>
    <property type="molecule type" value="Genomic_DNA"/>
</dbReference>
<sequence>MYSLESEDEVLTKAFLQVLSSNSVEEGGSAFKRELNLLRMGSSSHSQRFEGSSSHIHMLHNISERRRRQKLNQNFQALRALLPPGTKVPTERLKWLMAESDKCRNRKQQLIERLMSSSSSVGVSVSRVDQTMVELRLKSTTNSQINVCIGVLEFLKGGHAHHNVNFVSMAATIHEVIFRLKIIEESEWDQAAFQEALRTDLLNILSSK</sequence>
<dbReference type="GO" id="GO:0003677">
    <property type="term" value="F:DNA binding"/>
    <property type="evidence" value="ECO:0007669"/>
    <property type="project" value="UniProtKB-KW"/>
</dbReference>
<proteinExistence type="predicted"/>
<evidence type="ECO:0000256" key="4">
    <source>
        <dbReference type="ARBA" id="ARBA00023163"/>
    </source>
</evidence>
<dbReference type="PANTHER" id="PTHR46665:SF1">
    <property type="entry name" value="SPERMATOGENESIS- AND OOGENESIS-SPECIFIC BASIC HELIX-LOOP-HELIX-CONTAINING PROTEIN 1"/>
    <property type="match status" value="1"/>
</dbReference>
<dbReference type="Proteomes" id="UP000634136">
    <property type="component" value="Unassembled WGS sequence"/>
</dbReference>
<dbReference type="CDD" id="cd11393">
    <property type="entry name" value="bHLH_AtbHLH_like"/>
    <property type="match status" value="1"/>
</dbReference>
<comment type="subcellular location">
    <subcellularLocation>
        <location evidence="1">Nucleus</location>
    </subcellularLocation>
</comment>
<evidence type="ECO:0000313" key="8">
    <source>
        <dbReference type="Proteomes" id="UP000634136"/>
    </source>
</evidence>